<gene>
    <name evidence="2" type="ORF">BJ212DRAFT_1393791</name>
</gene>
<evidence type="ECO:0000259" key="1">
    <source>
        <dbReference type="Pfam" id="PF00646"/>
    </source>
</evidence>
<dbReference type="Pfam" id="PF00646">
    <property type="entry name" value="F-box"/>
    <property type="match status" value="1"/>
</dbReference>
<dbReference type="GeneID" id="64631143"/>
<dbReference type="Proteomes" id="UP000807769">
    <property type="component" value="Unassembled WGS sequence"/>
</dbReference>
<proteinExistence type="predicted"/>
<name>A0A9P7DVM1_9AGAM</name>
<dbReference type="CDD" id="cd09917">
    <property type="entry name" value="F-box_SF"/>
    <property type="match status" value="1"/>
</dbReference>
<dbReference type="EMBL" id="JABBWG010000058">
    <property type="protein sequence ID" value="KAG1804393.1"/>
    <property type="molecule type" value="Genomic_DNA"/>
</dbReference>
<dbReference type="AlphaFoldDB" id="A0A9P7DVM1"/>
<dbReference type="Gene3D" id="1.20.1280.50">
    <property type="match status" value="1"/>
</dbReference>
<organism evidence="2 3">
    <name type="scientific">Suillus subaureus</name>
    <dbReference type="NCBI Taxonomy" id="48587"/>
    <lineage>
        <taxon>Eukaryota</taxon>
        <taxon>Fungi</taxon>
        <taxon>Dikarya</taxon>
        <taxon>Basidiomycota</taxon>
        <taxon>Agaricomycotina</taxon>
        <taxon>Agaricomycetes</taxon>
        <taxon>Agaricomycetidae</taxon>
        <taxon>Boletales</taxon>
        <taxon>Suillineae</taxon>
        <taxon>Suillaceae</taxon>
        <taxon>Suillus</taxon>
    </lineage>
</organism>
<dbReference type="SUPFAM" id="SSF81383">
    <property type="entry name" value="F-box domain"/>
    <property type="match status" value="1"/>
</dbReference>
<keyword evidence="3" id="KW-1185">Reference proteome</keyword>
<dbReference type="RefSeq" id="XP_041186905.1">
    <property type="nucleotide sequence ID" value="XM_041337127.1"/>
</dbReference>
<sequence length="65" mass="7612">MYNFPLISNTEDSFVKRVDYEMQPKAGFLSLADELRFYILSFLSYQDILRCTSVSHNHIDMSLLS</sequence>
<protein>
    <recommendedName>
        <fullName evidence="1">F-box domain-containing protein</fullName>
    </recommendedName>
</protein>
<accession>A0A9P7DVM1</accession>
<reference evidence="2" key="1">
    <citation type="journal article" date="2020" name="New Phytol.">
        <title>Comparative genomics reveals dynamic genome evolution in host specialist ectomycorrhizal fungi.</title>
        <authorList>
            <person name="Lofgren L.A."/>
            <person name="Nguyen N.H."/>
            <person name="Vilgalys R."/>
            <person name="Ruytinx J."/>
            <person name="Liao H.L."/>
            <person name="Branco S."/>
            <person name="Kuo A."/>
            <person name="LaButti K."/>
            <person name="Lipzen A."/>
            <person name="Andreopoulos W."/>
            <person name="Pangilinan J."/>
            <person name="Riley R."/>
            <person name="Hundley H."/>
            <person name="Na H."/>
            <person name="Barry K."/>
            <person name="Grigoriev I.V."/>
            <person name="Stajich J.E."/>
            <person name="Kennedy P.G."/>
        </authorList>
    </citation>
    <scope>NUCLEOTIDE SEQUENCE</scope>
    <source>
        <strain evidence="2">MN1</strain>
    </source>
</reference>
<dbReference type="InterPro" id="IPR001810">
    <property type="entry name" value="F-box_dom"/>
</dbReference>
<feature type="domain" description="F-box" evidence="1">
    <location>
        <begin position="28"/>
        <end position="57"/>
    </location>
</feature>
<dbReference type="InterPro" id="IPR036047">
    <property type="entry name" value="F-box-like_dom_sf"/>
</dbReference>
<dbReference type="OrthoDB" id="2627859at2759"/>
<evidence type="ECO:0000313" key="2">
    <source>
        <dbReference type="EMBL" id="KAG1804393.1"/>
    </source>
</evidence>
<comment type="caution">
    <text evidence="2">The sequence shown here is derived from an EMBL/GenBank/DDBJ whole genome shotgun (WGS) entry which is preliminary data.</text>
</comment>
<evidence type="ECO:0000313" key="3">
    <source>
        <dbReference type="Proteomes" id="UP000807769"/>
    </source>
</evidence>